<protein>
    <submittedName>
        <fullName evidence="4">StAR related lipid transfer domain containing 13</fullName>
    </submittedName>
</protein>
<reference evidence="4" key="1">
    <citation type="submission" date="2016-06" db="UniProtKB">
        <authorList>
            <consortium name="WormBaseParasite"/>
        </authorList>
    </citation>
    <scope>IDENTIFICATION</scope>
</reference>
<dbReference type="AlphaFoldDB" id="A0A183EEA7"/>
<feature type="region of interest" description="Disordered" evidence="1">
    <location>
        <begin position="216"/>
        <end position="237"/>
    </location>
</feature>
<reference evidence="2 3" key="2">
    <citation type="submission" date="2018-11" db="EMBL/GenBank/DDBJ databases">
        <authorList>
            <consortium name="Pathogen Informatics"/>
        </authorList>
    </citation>
    <scope>NUCLEOTIDE SEQUENCE [LARGE SCALE GENOMIC DNA]</scope>
</reference>
<name>A0A183EEA7_9BILA</name>
<evidence type="ECO:0000313" key="4">
    <source>
        <dbReference type="WBParaSite" id="GPUH_0001932301-mRNA-1"/>
    </source>
</evidence>
<dbReference type="WBParaSite" id="GPUH_0001932301-mRNA-1">
    <property type="protein sequence ID" value="GPUH_0001932301-mRNA-1"/>
    <property type="gene ID" value="GPUH_0001932301"/>
</dbReference>
<accession>A0A183EEA7</accession>
<gene>
    <name evidence="2" type="ORF">GPUH_LOCUS19297</name>
</gene>
<evidence type="ECO:0000256" key="1">
    <source>
        <dbReference type="SAM" id="MobiDB-lite"/>
    </source>
</evidence>
<sequence>LAAIPEDRVSLSSSSTLLETLPPSPSQFGKSQDGRYFSDISERCVASQPEGFESEKVITVRRARSDSDVFQDSPSVSTSGDQLNDSLLDVTIHETQEPNDSACEAGGPDQSANVAPLTAGDLWETAEGEAGAGQKHHHRLSRLAEALKKRMAIKCSDLAMWKREPQSQQPVHKITLSSVTEQWGICWSMGRCMADLADVHIIDSEPLRKLEVISAKSKNHKENENESTEAATSSQHSEHMLPDVYTLYHPLPKLNIQIGEVFLAPRYYR</sequence>
<dbReference type="Proteomes" id="UP000271098">
    <property type="component" value="Unassembled WGS sequence"/>
</dbReference>
<dbReference type="EMBL" id="UYRT01088277">
    <property type="protein sequence ID" value="VDN33552.1"/>
    <property type="molecule type" value="Genomic_DNA"/>
</dbReference>
<feature type="compositionally biased region" description="Polar residues" evidence="1">
    <location>
        <begin position="68"/>
        <end position="83"/>
    </location>
</feature>
<feature type="region of interest" description="Disordered" evidence="1">
    <location>
        <begin position="1"/>
        <end position="33"/>
    </location>
</feature>
<evidence type="ECO:0000313" key="2">
    <source>
        <dbReference type="EMBL" id="VDN33552.1"/>
    </source>
</evidence>
<organism evidence="4">
    <name type="scientific">Gongylonema pulchrum</name>
    <dbReference type="NCBI Taxonomy" id="637853"/>
    <lineage>
        <taxon>Eukaryota</taxon>
        <taxon>Metazoa</taxon>
        <taxon>Ecdysozoa</taxon>
        <taxon>Nematoda</taxon>
        <taxon>Chromadorea</taxon>
        <taxon>Rhabditida</taxon>
        <taxon>Spirurina</taxon>
        <taxon>Spiruromorpha</taxon>
        <taxon>Spiruroidea</taxon>
        <taxon>Gongylonematidae</taxon>
        <taxon>Gongylonema</taxon>
    </lineage>
</organism>
<keyword evidence="3" id="KW-1185">Reference proteome</keyword>
<evidence type="ECO:0000313" key="3">
    <source>
        <dbReference type="Proteomes" id="UP000271098"/>
    </source>
</evidence>
<feature type="compositionally biased region" description="Low complexity" evidence="1">
    <location>
        <begin position="10"/>
        <end position="21"/>
    </location>
</feature>
<feature type="region of interest" description="Disordered" evidence="1">
    <location>
        <begin position="64"/>
        <end position="83"/>
    </location>
</feature>
<proteinExistence type="predicted"/>
<dbReference type="OrthoDB" id="5824586at2759"/>